<dbReference type="EMBL" id="JBHTMP010000025">
    <property type="protein sequence ID" value="MFD1322929.1"/>
    <property type="molecule type" value="Genomic_DNA"/>
</dbReference>
<protein>
    <recommendedName>
        <fullName evidence="3">ATP-binding protein</fullName>
    </recommendedName>
</protein>
<dbReference type="Proteomes" id="UP001597260">
    <property type="component" value="Unassembled WGS sequence"/>
</dbReference>
<dbReference type="RefSeq" id="WP_377572082.1">
    <property type="nucleotide sequence ID" value="NZ_JBHTMP010000025.1"/>
</dbReference>
<reference evidence="2" key="1">
    <citation type="journal article" date="2019" name="Int. J. Syst. Evol. Microbiol.">
        <title>The Global Catalogue of Microorganisms (GCM) 10K type strain sequencing project: providing services to taxonomists for standard genome sequencing and annotation.</title>
        <authorList>
            <consortium name="The Broad Institute Genomics Platform"/>
            <consortium name="The Broad Institute Genome Sequencing Center for Infectious Disease"/>
            <person name="Wu L."/>
            <person name="Ma J."/>
        </authorList>
    </citation>
    <scope>NUCLEOTIDE SEQUENCE [LARGE SCALE GENOMIC DNA]</scope>
    <source>
        <strain evidence="2">JCM 31037</strain>
    </source>
</reference>
<name>A0ABW3YEM7_9ACTN</name>
<comment type="caution">
    <text evidence="1">The sequence shown here is derived from an EMBL/GenBank/DDBJ whole genome shotgun (WGS) entry which is preliminary data.</text>
</comment>
<dbReference type="Gene3D" id="3.40.50.300">
    <property type="entry name" value="P-loop containing nucleotide triphosphate hydrolases"/>
    <property type="match status" value="1"/>
</dbReference>
<organism evidence="1 2">
    <name type="scientific">Micromonospora sonneratiae</name>
    <dbReference type="NCBI Taxonomy" id="1184706"/>
    <lineage>
        <taxon>Bacteria</taxon>
        <taxon>Bacillati</taxon>
        <taxon>Actinomycetota</taxon>
        <taxon>Actinomycetes</taxon>
        <taxon>Micromonosporales</taxon>
        <taxon>Micromonosporaceae</taxon>
        <taxon>Micromonospora</taxon>
    </lineage>
</organism>
<evidence type="ECO:0008006" key="3">
    <source>
        <dbReference type="Google" id="ProtNLM"/>
    </source>
</evidence>
<evidence type="ECO:0000313" key="1">
    <source>
        <dbReference type="EMBL" id="MFD1322929.1"/>
    </source>
</evidence>
<gene>
    <name evidence="1" type="ORF">ACFQ4H_17695</name>
</gene>
<dbReference type="InterPro" id="IPR027417">
    <property type="entry name" value="P-loop_NTPase"/>
</dbReference>
<evidence type="ECO:0000313" key="2">
    <source>
        <dbReference type="Proteomes" id="UP001597260"/>
    </source>
</evidence>
<accession>A0ABW3YEM7</accession>
<keyword evidence="2" id="KW-1185">Reference proteome</keyword>
<proteinExistence type="predicted"/>
<sequence>MPFSTSRLVTLNGPGGAGKSRLAVELARRRREPVGPWLVELAAAQCSALSPGERAAVAQRHRRWLRAVAEVGDHRQSELRLLNGPLCGRRSWIPVDSQRRTAP</sequence>